<feature type="transmembrane region" description="Helical" evidence="1">
    <location>
        <begin position="75"/>
        <end position="98"/>
    </location>
</feature>
<proteinExistence type="predicted"/>
<protein>
    <submittedName>
        <fullName evidence="2">Uncharacterized protein</fullName>
    </submittedName>
</protein>
<evidence type="ECO:0000256" key="1">
    <source>
        <dbReference type="SAM" id="Phobius"/>
    </source>
</evidence>
<feature type="transmembrane region" description="Helical" evidence="1">
    <location>
        <begin position="12"/>
        <end position="34"/>
    </location>
</feature>
<evidence type="ECO:0000313" key="2">
    <source>
        <dbReference type="EMBL" id="MFN0254934.1"/>
    </source>
</evidence>
<keyword evidence="1" id="KW-0812">Transmembrane</keyword>
<dbReference type="RefSeq" id="WP_138722044.1">
    <property type="nucleotide sequence ID" value="NZ_SSHJ02000001.1"/>
</dbReference>
<dbReference type="EMBL" id="SSHJ02000001">
    <property type="protein sequence ID" value="MFN0254934.1"/>
    <property type="molecule type" value="Genomic_DNA"/>
</dbReference>
<keyword evidence="3" id="KW-1185">Reference proteome</keyword>
<name>A0ABW9J343_9SPHI</name>
<dbReference type="Proteomes" id="UP001517247">
    <property type="component" value="Unassembled WGS sequence"/>
</dbReference>
<reference evidence="2 3" key="1">
    <citation type="submission" date="2024-12" db="EMBL/GenBank/DDBJ databases">
        <authorList>
            <person name="Hu S."/>
        </authorList>
    </citation>
    <scope>NUCLEOTIDE SEQUENCE [LARGE SCALE GENOMIC DNA]</scope>
    <source>
        <strain evidence="2 3">THG-T11</strain>
    </source>
</reference>
<feature type="transmembrane region" description="Helical" evidence="1">
    <location>
        <begin position="40"/>
        <end position="63"/>
    </location>
</feature>
<organism evidence="2 3">
    <name type="scientific">Pedobacter ureilyticus</name>
    <dbReference type="NCBI Taxonomy" id="1393051"/>
    <lineage>
        <taxon>Bacteria</taxon>
        <taxon>Pseudomonadati</taxon>
        <taxon>Bacteroidota</taxon>
        <taxon>Sphingobacteriia</taxon>
        <taxon>Sphingobacteriales</taxon>
        <taxon>Sphingobacteriaceae</taxon>
        <taxon>Pedobacter</taxon>
    </lineage>
</organism>
<evidence type="ECO:0000313" key="3">
    <source>
        <dbReference type="Proteomes" id="UP001517247"/>
    </source>
</evidence>
<accession>A0ABW9J343</accession>
<comment type="caution">
    <text evidence="2">The sequence shown here is derived from an EMBL/GenBank/DDBJ whole genome shotgun (WGS) entry which is preliminary data.</text>
</comment>
<gene>
    <name evidence="2" type="ORF">E6A44_005080</name>
</gene>
<keyword evidence="1" id="KW-1133">Transmembrane helix</keyword>
<feature type="transmembrane region" description="Helical" evidence="1">
    <location>
        <begin position="110"/>
        <end position="132"/>
    </location>
</feature>
<keyword evidence="1" id="KW-0472">Membrane</keyword>
<sequence>MLNRIKKLIFTAITIEIVGAFLLASFFYTVFFGLKETVAILQWLCFPLLIACAITYAFGWFICNRFSARYHFKKWQGVVIMFALLLVGIFGGMLTLSISANNDINEITDVFPVVLVFLAFGGLPTLILGLWLGNRLSKLNPS</sequence>